<dbReference type="SUPFAM" id="SSF53146">
    <property type="entry name" value="Nitrogenase accessory factor-like"/>
    <property type="match status" value="1"/>
</dbReference>
<dbReference type="Proteomes" id="UP000295443">
    <property type="component" value="Unassembled WGS sequence"/>
</dbReference>
<evidence type="ECO:0000256" key="2">
    <source>
        <dbReference type="ARBA" id="ARBA00023231"/>
    </source>
</evidence>
<accession>A0A4R1BD33</accession>
<proteinExistence type="inferred from homology"/>
<evidence type="ECO:0000313" key="5">
    <source>
        <dbReference type="Proteomes" id="UP000295443"/>
    </source>
</evidence>
<comment type="similarity">
    <text evidence="1">Belongs to the NifX/NifY family.</text>
</comment>
<dbReference type="Pfam" id="PF02579">
    <property type="entry name" value="Nitro_FeMo-Co"/>
    <property type="match status" value="1"/>
</dbReference>
<reference evidence="4 5" key="1">
    <citation type="submission" date="2019-03" db="EMBL/GenBank/DDBJ databases">
        <title>Genome sequence of Thiobacillaceae bacterium LSR1, a sulfur-oxidizing bacterium isolated from freshwater sediment.</title>
        <authorList>
            <person name="Li S."/>
        </authorList>
    </citation>
    <scope>NUCLEOTIDE SEQUENCE [LARGE SCALE GENOMIC DNA]</scope>
    <source>
        <strain evidence="4 5">LSR1</strain>
    </source>
</reference>
<dbReference type="RefSeq" id="WP_131446591.1">
    <property type="nucleotide sequence ID" value="NZ_SJZB01000032.1"/>
</dbReference>
<sequence length="177" mass="19566">MIKVAFASSDRTHVDLHFGAAETFVLYDVGPDSAELLGVGQFARREMRGQLKDYAVPELSPDDPNYLGEPVIPEDPQEREDKVTAKLEFLQECAAVYAVAIGNSSLKRLMGAGIQPVIARNGQDIESLLREIAAALDHGGMSWVVRAANRAQTRRPDRFAAMAREPWVEDESWQARA</sequence>
<evidence type="ECO:0000256" key="1">
    <source>
        <dbReference type="ARBA" id="ARBA00010285"/>
    </source>
</evidence>
<evidence type="ECO:0000259" key="3">
    <source>
        <dbReference type="Pfam" id="PF02579"/>
    </source>
</evidence>
<keyword evidence="5" id="KW-1185">Reference proteome</keyword>
<dbReference type="InterPro" id="IPR036105">
    <property type="entry name" value="DiNase_FeMo-co_biosyn_sf"/>
</dbReference>
<dbReference type="InterPro" id="IPR034169">
    <property type="entry name" value="NifX-like"/>
</dbReference>
<protein>
    <submittedName>
        <fullName evidence="4">Vanadium nitrogenase</fullName>
    </submittedName>
</protein>
<evidence type="ECO:0000313" key="4">
    <source>
        <dbReference type="EMBL" id="TCJ14917.1"/>
    </source>
</evidence>
<comment type="caution">
    <text evidence="4">The sequence shown here is derived from an EMBL/GenBank/DDBJ whole genome shotgun (WGS) entry which is preliminary data.</text>
</comment>
<name>A0A4R1BD33_9PROT</name>
<dbReference type="EMBL" id="SJZB01000032">
    <property type="protein sequence ID" value="TCJ14917.1"/>
    <property type="molecule type" value="Genomic_DNA"/>
</dbReference>
<dbReference type="PANTHER" id="PTHR33937:SF1">
    <property type="entry name" value="IRON-MOLIBDENUM COFACTOR PROCESSING PROTEIN"/>
    <property type="match status" value="1"/>
</dbReference>
<dbReference type="CDD" id="cd00853">
    <property type="entry name" value="NifX"/>
    <property type="match status" value="1"/>
</dbReference>
<dbReference type="OrthoDB" id="9797941at2"/>
<organism evidence="4 5">
    <name type="scientific">Parasulfuritortus cantonensis</name>
    <dbReference type="NCBI Taxonomy" id="2528202"/>
    <lineage>
        <taxon>Bacteria</taxon>
        <taxon>Pseudomonadati</taxon>
        <taxon>Pseudomonadota</taxon>
        <taxon>Betaproteobacteria</taxon>
        <taxon>Nitrosomonadales</taxon>
        <taxon>Thiobacillaceae</taxon>
        <taxon>Parasulfuritortus</taxon>
    </lineage>
</organism>
<dbReference type="PANTHER" id="PTHR33937">
    <property type="entry name" value="IRON-MOLYBDENUM PROTEIN-RELATED-RELATED"/>
    <property type="match status" value="1"/>
</dbReference>
<gene>
    <name evidence="4" type="ORF">EZJ19_08495</name>
</gene>
<dbReference type="Gene3D" id="3.30.420.130">
    <property type="entry name" value="Dinitrogenase iron-molybdenum cofactor biosynthesis domain"/>
    <property type="match status" value="1"/>
</dbReference>
<keyword evidence="2" id="KW-0535">Nitrogen fixation</keyword>
<dbReference type="AlphaFoldDB" id="A0A4R1BD33"/>
<dbReference type="InterPro" id="IPR003731">
    <property type="entry name" value="Di-Nase_FeMo-co_biosynth"/>
</dbReference>
<feature type="domain" description="Dinitrogenase iron-molybdenum cofactor biosynthesis" evidence="3">
    <location>
        <begin position="55"/>
        <end position="132"/>
    </location>
</feature>
<dbReference type="InterPro" id="IPR051840">
    <property type="entry name" value="NifX/NifY_domain"/>
</dbReference>